<dbReference type="Proteomes" id="UP001142610">
    <property type="component" value="Unassembled WGS sequence"/>
</dbReference>
<name>A0A9X2L8U5_9PROT</name>
<gene>
    <name evidence="2" type="ORF">NOG11_07375</name>
</gene>
<sequence>MSATRKTTEKTAETVKENVSAFTGSANASVNEGVERMTRGMTQMGSFAQDNTEAVMQAASTMAKGFERVTQENVDYAKSQFETASERVQSLSKAKTPQEFFEAQSELFRSTMEAQINQVNKVSDMMIATAKDAAQPLSKRYSAMVELMQKQN</sequence>
<feature type="domain" description="Phasin" evidence="1">
    <location>
        <begin position="43"/>
        <end position="141"/>
    </location>
</feature>
<reference evidence="2" key="1">
    <citation type="submission" date="2022-07" db="EMBL/GenBank/DDBJ databases">
        <title>Parvularcula maris sp. nov., an algicidal bacterium isolated from seawater.</title>
        <authorList>
            <person name="Li F."/>
        </authorList>
    </citation>
    <scope>NUCLEOTIDE SEQUENCE</scope>
    <source>
        <strain evidence="2">BGMRC 0090</strain>
    </source>
</reference>
<evidence type="ECO:0000313" key="2">
    <source>
        <dbReference type="EMBL" id="MCQ8185211.1"/>
    </source>
</evidence>
<dbReference type="Pfam" id="PF09361">
    <property type="entry name" value="Phasin_2"/>
    <property type="match status" value="1"/>
</dbReference>
<proteinExistence type="predicted"/>
<dbReference type="SUPFAM" id="SSF58113">
    <property type="entry name" value="Apolipoprotein A-I"/>
    <property type="match status" value="1"/>
</dbReference>
<accession>A0A9X2L8U5</accession>
<comment type="caution">
    <text evidence="2">The sequence shown here is derived from an EMBL/GenBank/DDBJ whole genome shotgun (WGS) entry which is preliminary data.</text>
</comment>
<dbReference type="EMBL" id="JANIBC010000004">
    <property type="protein sequence ID" value="MCQ8185211.1"/>
    <property type="molecule type" value="Genomic_DNA"/>
</dbReference>
<dbReference type="RefSeq" id="WP_256619079.1">
    <property type="nucleotide sequence ID" value="NZ_JANIBC010000004.1"/>
</dbReference>
<dbReference type="AlphaFoldDB" id="A0A9X2L8U5"/>
<keyword evidence="3" id="KW-1185">Reference proteome</keyword>
<protein>
    <submittedName>
        <fullName evidence="2">Phasin family protein</fullName>
    </submittedName>
</protein>
<dbReference type="InterPro" id="IPR010127">
    <property type="entry name" value="Phasin_subfam-1"/>
</dbReference>
<dbReference type="NCBIfam" id="TIGR01841">
    <property type="entry name" value="phasin"/>
    <property type="match status" value="1"/>
</dbReference>
<evidence type="ECO:0000259" key="1">
    <source>
        <dbReference type="Pfam" id="PF09361"/>
    </source>
</evidence>
<organism evidence="2 3">
    <name type="scientific">Parvularcula maris</name>
    <dbReference type="NCBI Taxonomy" id="2965077"/>
    <lineage>
        <taxon>Bacteria</taxon>
        <taxon>Pseudomonadati</taxon>
        <taxon>Pseudomonadota</taxon>
        <taxon>Alphaproteobacteria</taxon>
        <taxon>Parvularculales</taxon>
        <taxon>Parvularculaceae</taxon>
        <taxon>Parvularcula</taxon>
    </lineage>
</organism>
<dbReference type="InterPro" id="IPR018968">
    <property type="entry name" value="Phasin"/>
</dbReference>
<evidence type="ECO:0000313" key="3">
    <source>
        <dbReference type="Proteomes" id="UP001142610"/>
    </source>
</evidence>